<dbReference type="Proteomes" id="UP000199041">
    <property type="component" value="Unassembled WGS sequence"/>
</dbReference>
<dbReference type="GO" id="GO:0016301">
    <property type="term" value="F:kinase activity"/>
    <property type="evidence" value="ECO:0007669"/>
    <property type="project" value="UniProtKB-KW"/>
</dbReference>
<dbReference type="CDD" id="cd23763">
    <property type="entry name" value="ASKHA_ATPase_ROK"/>
    <property type="match status" value="1"/>
</dbReference>
<gene>
    <name evidence="2" type="ORF">SAMN05192529_1152</name>
</gene>
<proteinExistence type="inferred from homology"/>
<protein>
    <submittedName>
        <fullName evidence="2">Glucokinase</fullName>
    </submittedName>
</protein>
<organism evidence="2 3">
    <name type="scientific">Arachidicoccus rhizosphaerae</name>
    <dbReference type="NCBI Taxonomy" id="551991"/>
    <lineage>
        <taxon>Bacteria</taxon>
        <taxon>Pseudomonadati</taxon>
        <taxon>Bacteroidota</taxon>
        <taxon>Chitinophagia</taxon>
        <taxon>Chitinophagales</taxon>
        <taxon>Chitinophagaceae</taxon>
        <taxon>Arachidicoccus</taxon>
    </lineage>
</organism>
<evidence type="ECO:0000313" key="2">
    <source>
        <dbReference type="EMBL" id="SEA35599.1"/>
    </source>
</evidence>
<evidence type="ECO:0000313" key="3">
    <source>
        <dbReference type="Proteomes" id="UP000199041"/>
    </source>
</evidence>
<dbReference type="SUPFAM" id="SSF53067">
    <property type="entry name" value="Actin-like ATPase domain"/>
    <property type="match status" value="1"/>
</dbReference>
<name>A0A1H4AHW9_9BACT</name>
<dbReference type="Gene3D" id="3.30.420.40">
    <property type="match status" value="2"/>
</dbReference>
<dbReference type="PANTHER" id="PTHR18964:SF149">
    <property type="entry name" value="BIFUNCTIONAL UDP-N-ACETYLGLUCOSAMINE 2-EPIMERASE_N-ACETYLMANNOSAMINE KINASE"/>
    <property type="match status" value="1"/>
</dbReference>
<dbReference type="STRING" id="551991.SAMN05192529_1152"/>
<reference evidence="2 3" key="1">
    <citation type="submission" date="2016-10" db="EMBL/GenBank/DDBJ databases">
        <authorList>
            <person name="de Groot N.N."/>
        </authorList>
    </citation>
    <scope>NUCLEOTIDE SEQUENCE [LARGE SCALE GENOMIC DNA]</scope>
    <source>
        <strain evidence="2 3">Vu-144</strain>
    </source>
</reference>
<dbReference type="InterPro" id="IPR000600">
    <property type="entry name" value="ROK"/>
</dbReference>
<comment type="similarity">
    <text evidence="1">Belongs to the ROK (NagC/XylR) family.</text>
</comment>
<dbReference type="EMBL" id="FNQY01000015">
    <property type="protein sequence ID" value="SEA35599.1"/>
    <property type="molecule type" value="Genomic_DNA"/>
</dbReference>
<dbReference type="InterPro" id="IPR043129">
    <property type="entry name" value="ATPase_NBD"/>
</dbReference>
<accession>A0A1H4AHW9</accession>
<evidence type="ECO:0000256" key="1">
    <source>
        <dbReference type="ARBA" id="ARBA00006479"/>
    </source>
</evidence>
<dbReference type="RefSeq" id="WP_091399096.1">
    <property type="nucleotide sequence ID" value="NZ_FNQY01000015.1"/>
</dbReference>
<sequence>MYVINSDRLIQEEAHKDSWVIGIDFGATQLRAALVSRKAMTDIISKPTPNQGGAGEVWTSLSTLISELLSLHEKVHPVAICVGVPSIVDIETGTVFDIQHIPACKELKLGELIKKNFRIPALVNNDANVFALGEFYFGEADHSQRSHGIKMQPVDEIIDADQKSKPTMSLVGLTLGTGLGAGLILNGKLYSGPNCGAGEIGCMPYLDSNLEDYVSGAFFIKHGVDGKTCFNQARKGESAAIKMYQQFGHHLGQAIKIAMYAYDPDCIVLGGSISQAFDLFEKSMMLALQDFAYPGILTKIKIYPSTLIHGAILGAAALYYDREK</sequence>
<dbReference type="PANTHER" id="PTHR18964">
    <property type="entry name" value="ROK (REPRESSOR, ORF, KINASE) FAMILY"/>
    <property type="match status" value="1"/>
</dbReference>
<dbReference type="OrthoDB" id="9810372at2"/>
<keyword evidence="2" id="KW-0808">Transferase</keyword>
<keyword evidence="2" id="KW-0418">Kinase</keyword>
<keyword evidence="3" id="KW-1185">Reference proteome</keyword>
<dbReference type="AlphaFoldDB" id="A0A1H4AHW9"/>
<dbReference type="Pfam" id="PF00480">
    <property type="entry name" value="ROK"/>
    <property type="match status" value="2"/>
</dbReference>